<sequence length="132" mass="13319">MDSSSTHGGRGTVFLCLLLVLGSGCLTVGPTVGSDAADSPVFEGVSTTDEWGTNSVQVSLRLTPTATTDSGVTKLSVVSPDGGSFYSTTVDAGQQSVSLPLPTGESRIYAVNTVNGTVVGTLNVTVEGSTYP</sequence>
<dbReference type="Proteomes" id="UP001595921">
    <property type="component" value="Unassembled WGS sequence"/>
</dbReference>
<name>A0ABD5P7F7_9EURY</name>
<dbReference type="AlphaFoldDB" id="A0ABD5P7F7"/>
<keyword evidence="2" id="KW-1185">Reference proteome</keyword>
<dbReference type="RefSeq" id="WP_267625254.1">
    <property type="nucleotide sequence ID" value="NZ_JAODIW010000010.1"/>
</dbReference>
<proteinExistence type="predicted"/>
<accession>A0ABD5P7F7</accession>
<evidence type="ECO:0000313" key="2">
    <source>
        <dbReference type="Proteomes" id="UP001595921"/>
    </source>
</evidence>
<comment type="caution">
    <text evidence="1">The sequence shown here is derived from an EMBL/GenBank/DDBJ whole genome shotgun (WGS) entry which is preliminary data.</text>
</comment>
<protein>
    <submittedName>
        <fullName evidence="1">Uncharacterized protein</fullName>
    </submittedName>
</protein>
<dbReference type="EMBL" id="JBHSDS010000002">
    <property type="protein sequence ID" value="MFC4356812.1"/>
    <property type="molecule type" value="Genomic_DNA"/>
</dbReference>
<gene>
    <name evidence="1" type="ORF">ACFO0N_02485</name>
</gene>
<organism evidence="1 2">
    <name type="scientific">Halobium salinum</name>
    <dbReference type="NCBI Taxonomy" id="1364940"/>
    <lineage>
        <taxon>Archaea</taxon>
        <taxon>Methanobacteriati</taxon>
        <taxon>Methanobacteriota</taxon>
        <taxon>Stenosarchaea group</taxon>
        <taxon>Halobacteria</taxon>
        <taxon>Halobacteriales</taxon>
        <taxon>Haloferacaceae</taxon>
        <taxon>Halobium</taxon>
    </lineage>
</organism>
<reference evidence="1 2" key="1">
    <citation type="journal article" date="2019" name="Int. J. Syst. Evol. Microbiol.">
        <title>The Global Catalogue of Microorganisms (GCM) 10K type strain sequencing project: providing services to taxonomists for standard genome sequencing and annotation.</title>
        <authorList>
            <consortium name="The Broad Institute Genomics Platform"/>
            <consortium name="The Broad Institute Genome Sequencing Center for Infectious Disease"/>
            <person name="Wu L."/>
            <person name="Ma J."/>
        </authorList>
    </citation>
    <scope>NUCLEOTIDE SEQUENCE [LARGE SCALE GENOMIC DNA]</scope>
    <source>
        <strain evidence="1 2">CGMCC 1.12553</strain>
    </source>
</reference>
<evidence type="ECO:0000313" key="1">
    <source>
        <dbReference type="EMBL" id="MFC4356812.1"/>
    </source>
</evidence>